<dbReference type="AlphaFoldDB" id="A0A1V0UUG9"/>
<evidence type="ECO:0000313" key="5">
    <source>
        <dbReference type="EMBL" id="ARF68879.1"/>
    </source>
</evidence>
<name>A0A1V0UUG9_9BACL</name>
<organism evidence="5 6">
    <name type="scientific">Paenibacillus larvae subsp. pulvifaciens</name>
    <dbReference type="NCBI Taxonomy" id="1477"/>
    <lineage>
        <taxon>Bacteria</taxon>
        <taxon>Bacillati</taxon>
        <taxon>Bacillota</taxon>
        <taxon>Bacilli</taxon>
        <taxon>Bacillales</taxon>
        <taxon>Paenibacillaceae</taxon>
        <taxon>Paenibacillus</taxon>
    </lineage>
</organism>
<keyword evidence="4" id="KW-0472">Membrane</keyword>
<proteinExistence type="predicted"/>
<dbReference type="GO" id="GO:0009403">
    <property type="term" value="P:toxin biosynthetic process"/>
    <property type="evidence" value="ECO:0007669"/>
    <property type="project" value="InterPro"/>
</dbReference>
<sequence length="179" mass="19827">MNMLDLILLLIVAGCVILGYVRGLINQLLSIAGLFAAFLIAYLYHRDLAPYLLEKLPLSSFENYNNYEFLIKGLHLDIYAANVLAFALLFFGVKIVLSIVKRILNGIAYLPGLNFLNRTLGAAFGLLEGVLIVVILVNVMTIIPSDNMQSQLAGSSLAPYILEQFPALTGKLHEHWKSF</sequence>
<keyword evidence="3" id="KW-1133">Transmembrane helix</keyword>
<evidence type="ECO:0000256" key="4">
    <source>
        <dbReference type="ARBA" id="ARBA00023136"/>
    </source>
</evidence>
<reference evidence="5 6" key="1">
    <citation type="submission" date="2017-03" db="EMBL/GenBank/DDBJ databases">
        <title>Paenibacillus larvae genome sequencing.</title>
        <authorList>
            <person name="Dingman D.W."/>
        </authorList>
    </citation>
    <scope>NUCLEOTIDE SEQUENCE [LARGE SCALE GENOMIC DNA]</scope>
    <source>
        <strain evidence="5 6">SAG 10367</strain>
    </source>
</reference>
<dbReference type="PANTHER" id="PTHR37306">
    <property type="entry name" value="COLICIN V PRODUCTION PROTEIN"/>
    <property type="match status" value="1"/>
</dbReference>
<keyword evidence="2" id="KW-0812">Transmembrane</keyword>
<dbReference type="Proteomes" id="UP000192727">
    <property type="component" value="Chromosome"/>
</dbReference>
<dbReference type="PANTHER" id="PTHR37306:SF1">
    <property type="entry name" value="COLICIN V PRODUCTION PROTEIN"/>
    <property type="match status" value="1"/>
</dbReference>
<evidence type="ECO:0000256" key="2">
    <source>
        <dbReference type="ARBA" id="ARBA00022692"/>
    </source>
</evidence>
<dbReference type="EMBL" id="CP020557">
    <property type="protein sequence ID" value="ARF68879.1"/>
    <property type="molecule type" value="Genomic_DNA"/>
</dbReference>
<dbReference type="Pfam" id="PF02674">
    <property type="entry name" value="Colicin_V"/>
    <property type="match status" value="1"/>
</dbReference>
<gene>
    <name evidence="5" type="ORF">B7C51_15370</name>
</gene>
<evidence type="ECO:0000256" key="1">
    <source>
        <dbReference type="ARBA" id="ARBA00004141"/>
    </source>
</evidence>
<accession>A0A1V0UUG9</accession>
<dbReference type="GO" id="GO:0016020">
    <property type="term" value="C:membrane"/>
    <property type="evidence" value="ECO:0007669"/>
    <property type="project" value="UniProtKB-SubCell"/>
</dbReference>
<dbReference type="RefSeq" id="WP_023483729.1">
    <property type="nucleotide sequence ID" value="NZ_CP019794.1"/>
</dbReference>
<evidence type="ECO:0000256" key="3">
    <source>
        <dbReference type="ARBA" id="ARBA00022989"/>
    </source>
</evidence>
<protein>
    <submittedName>
        <fullName evidence="5">Uncharacterized protein</fullName>
    </submittedName>
</protein>
<comment type="subcellular location">
    <subcellularLocation>
        <location evidence="1">Membrane</location>
        <topology evidence="1">Multi-pass membrane protein</topology>
    </subcellularLocation>
</comment>
<evidence type="ECO:0000313" key="6">
    <source>
        <dbReference type="Proteomes" id="UP000192727"/>
    </source>
</evidence>
<dbReference type="InterPro" id="IPR003825">
    <property type="entry name" value="Colicin-V_CvpA"/>
</dbReference>